<evidence type="ECO:0000313" key="1">
    <source>
        <dbReference type="EMBL" id="ADU97598.1"/>
    </source>
</evidence>
<accession>E8T5E4</accession>
<proteinExistence type="predicted"/>
<dbReference type="KEGG" id="tam:Theam_1642"/>
<gene>
    <name evidence="1" type="ordered locus">Theam_1642</name>
</gene>
<keyword evidence="2" id="KW-1185">Reference proteome</keyword>
<dbReference type="PROSITE" id="PS51257">
    <property type="entry name" value="PROKAR_LIPOPROTEIN"/>
    <property type="match status" value="1"/>
</dbReference>
<dbReference type="EMBL" id="CP002444">
    <property type="protein sequence ID" value="ADU97598.1"/>
    <property type="molecule type" value="Genomic_DNA"/>
</dbReference>
<evidence type="ECO:0000313" key="2">
    <source>
        <dbReference type="Proteomes" id="UP000006362"/>
    </source>
</evidence>
<evidence type="ECO:0008006" key="3">
    <source>
        <dbReference type="Google" id="ProtNLM"/>
    </source>
</evidence>
<sequence>MKLFLPALIGLSALGCATANKPVYDQAGVVERFPKSYLGSYVELVGTVTDKRPQDLFPPYPGDPLLCDSSGCIYIHDDTEDLNKFLGKKVKVLGFVKVDTFNFPYVDVIKIEPLGR</sequence>
<dbReference type="STRING" id="648996.Theam_1642"/>
<name>E8T5E4_THEA1</name>
<organism evidence="1 2">
    <name type="scientific">Thermovibrio ammonificans (strain DSM 15698 / JCM 12110 / HB-1)</name>
    <dbReference type="NCBI Taxonomy" id="648996"/>
    <lineage>
        <taxon>Bacteria</taxon>
        <taxon>Pseudomonadati</taxon>
        <taxon>Aquificota</taxon>
        <taxon>Aquificia</taxon>
        <taxon>Desulfurobacteriales</taxon>
        <taxon>Desulfurobacteriaceae</taxon>
        <taxon>Thermovibrio</taxon>
    </lineage>
</organism>
<dbReference type="HOGENOM" id="CLU_2095716_0_0_0"/>
<dbReference type="AlphaFoldDB" id="E8T5E4"/>
<dbReference type="Proteomes" id="UP000006362">
    <property type="component" value="Chromosome"/>
</dbReference>
<reference evidence="1" key="1">
    <citation type="submission" date="2011-01" db="EMBL/GenBank/DDBJ databases">
        <title>Complete sequence of chromosome of Thermovibrio ammonificans HB-1.</title>
        <authorList>
            <consortium name="US DOE Joint Genome Institute"/>
            <person name="Lucas S."/>
            <person name="Copeland A."/>
            <person name="Lapidus A."/>
            <person name="Cheng J.-F."/>
            <person name="Goodwin L."/>
            <person name="Pitluck S."/>
            <person name="Davenport K."/>
            <person name="Detter J.C."/>
            <person name="Han C."/>
            <person name="Tapia R."/>
            <person name="Land M."/>
            <person name="Hauser L."/>
            <person name="Kyrpides N."/>
            <person name="Ivanova N."/>
            <person name="Ovchinnikova G."/>
            <person name="Vetriani C."/>
            <person name="Woyke T."/>
        </authorList>
    </citation>
    <scope>NUCLEOTIDE SEQUENCE [LARGE SCALE GENOMIC DNA]</scope>
    <source>
        <strain evidence="1">HB-1</strain>
    </source>
</reference>
<protein>
    <recommendedName>
        <fullName evidence="3">Nucleic acid binding OB-fold tRNA/helicase-type</fullName>
    </recommendedName>
</protein>